<dbReference type="SUPFAM" id="SSF56235">
    <property type="entry name" value="N-terminal nucleophile aminohydrolases (Ntn hydrolases)"/>
    <property type="match status" value="1"/>
</dbReference>
<dbReference type="AlphaFoldDB" id="A0A2T1GHE2"/>
<dbReference type="InterPro" id="IPR029055">
    <property type="entry name" value="Ntn_hydrolases_N"/>
</dbReference>
<dbReference type="InterPro" id="IPR043138">
    <property type="entry name" value="GGT_lsub"/>
</dbReference>
<sequence>MVATVHPKLDRVKAWHTIIEAQRLAFADRDRFIGDPNGRTTAAAEPVRRGGGSAMTVKR</sequence>
<gene>
    <name evidence="2" type="ORF">C7B77_09580</name>
</gene>
<accession>A0A2T1GHE2</accession>
<name>A0A2T1GHE2_9CYAN</name>
<feature type="region of interest" description="Disordered" evidence="1">
    <location>
        <begin position="36"/>
        <end position="59"/>
    </location>
</feature>
<keyword evidence="3" id="KW-1185">Reference proteome</keyword>
<proteinExistence type="predicted"/>
<comment type="caution">
    <text evidence="2">The sequence shown here is derived from an EMBL/GenBank/DDBJ whole genome shotgun (WGS) entry which is preliminary data.</text>
</comment>
<protein>
    <submittedName>
        <fullName evidence="2">Uncharacterized protein</fullName>
    </submittedName>
</protein>
<dbReference type="Gene3D" id="1.10.246.130">
    <property type="match status" value="1"/>
</dbReference>
<organism evidence="2 3">
    <name type="scientific">Chamaesiphon polymorphus CCALA 037</name>
    <dbReference type="NCBI Taxonomy" id="2107692"/>
    <lineage>
        <taxon>Bacteria</taxon>
        <taxon>Bacillati</taxon>
        <taxon>Cyanobacteriota</taxon>
        <taxon>Cyanophyceae</taxon>
        <taxon>Gomontiellales</taxon>
        <taxon>Chamaesiphonaceae</taxon>
        <taxon>Chamaesiphon</taxon>
    </lineage>
</organism>
<evidence type="ECO:0000313" key="3">
    <source>
        <dbReference type="Proteomes" id="UP000238937"/>
    </source>
</evidence>
<evidence type="ECO:0000256" key="1">
    <source>
        <dbReference type="SAM" id="MobiDB-lite"/>
    </source>
</evidence>
<dbReference type="EMBL" id="PVWO01000092">
    <property type="protein sequence ID" value="PSB57111.1"/>
    <property type="molecule type" value="Genomic_DNA"/>
</dbReference>
<dbReference type="Proteomes" id="UP000238937">
    <property type="component" value="Unassembled WGS sequence"/>
</dbReference>
<reference evidence="2 3" key="1">
    <citation type="submission" date="2018-03" db="EMBL/GenBank/DDBJ databases">
        <title>The ancient ancestry and fast evolution of plastids.</title>
        <authorList>
            <person name="Moore K.R."/>
            <person name="Magnabosco C."/>
            <person name="Momper L."/>
            <person name="Gold D.A."/>
            <person name="Bosak T."/>
            <person name="Fournier G.P."/>
        </authorList>
    </citation>
    <scope>NUCLEOTIDE SEQUENCE [LARGE SCALE GENOMIC DNA]</scope>
    <source>
        <strain evidence="2 3">CCALA 037</strain>
    </source>
</reference>
<evidence type="ECO:0000313" key="2">
    <source>
        <dbReference type="EMBL" id="PSB57111.1"/>
    </source>
</evidence>